<organism evidence="4 5">
    <name type="scientific">Rubus argutus</name>
    <name type="common">Southern blackberry</name>
    <dbReference type="NCBI Taxonomy" id="59490"/>
    <lineage>
        <taxon>Eukaryota</taxon>
        <taxon>Viridiplantae</taxon>
        <taxon>Streptophyta</taxon>
        <taxon>Embryophyta</taxon>
        <taxon>Tracheophyta</taxon>
        <taxon>Spermatophyta</taxon>
        <taxon>Magnoliopsida</taxon>
        <taxon>eudicotyledons</taxon>
        <taxon>Gunneridae</taxon>
        <taxon>Pentapetalae</taxon>
        <taxon>rosids</taxon>
        <taxon>fabids</taxon>
        <taxon>Rosales</taxon>
        <taxon>Rosaceae</taxon>
        <taxon>Rosoideae</taxon>
        <taxon>Rosoideae incertae sedis</taxon>
        <taxon>Rubus</taxon>
    </lineage>
</organism>
<keyword evidence="2" id="KW-0806">Transcription termination</keyword>
<keyword evidence="3" id="KW-0809">Transit peptide</keyword>
<dbReference type="FunFam" id="1.25.70.10:FF:000001">
    <property type="entry name" value="Mitochondrial transcription termination factor-like"/>
    <property type="match status" value="1"/>
</dbReference>
<evidence type="ECO:0000256" key="1">
    <source>
        <dbReference type="ARBA" id="ARBA00007692"/>
    </source>
</evidence>
<comment type="similarity">
    <text evidence="1">Belongs to the mTERF family.</text>
</comment>
<dbReference type="PANTHER" id="PTHR13068:SF133">
    <property type="entry name" value="MITOCHONDRIAL TRANSCRIPTION TERMINATION FACTOR FAMILY PROTEIN"/>
    <property type="match status" value="1"/>
</dbReference>
<dbReference type="Proteomes" id="UP001457282">
    <property type="component" value="Unassembled WGS sequence"/>
</dbReference>
<dbReference type="SMART" id="SM00733">
    <property type="entry name" value="Mterf"/>
    <property type="match status" value="6"/>
</dbReference>
<evidence type="ECO:0000256" key="2">
    <source>
        <dbReference type="ARBA" id="ARBA00022472"/>
    </source>
</evidence>
<keyword evidence="5" id="KW-1185">Reference proteome</keyword>
<name>A0AAW1VZW4_RUBAR</name>
<sequence length="403" mass="45947">MSNMLSLRKLMTLRLGYSIFSCASSSISKVFVVENHFKPPRCSLQNHLFCRLVSSEVSANQEQNCTVNYLINSCGLSAEGAISASKWVKLHSPERADSVLACFRNHGFSETQISMVVRSRPQVLTAHFEKTLLPKLQYFSSLGVAREDLAEAVASNASLLGRSLEKQIIPALKFLKSMVSEKTVIALLKKRSWIFSASHRKTVLPNIRLLRELGMPQSCISMLITHFTPVVILKHEKFAQLVQEAKEMGFNMENSISLWAIHALGHKNGKSILNRSRQVYRMRWGWSEDDILSAFRRRPQCMVVSVKRIMQVMDFLVNKMGWPSEMIAKHPVIWCYSLEKRIIPRCSVVKVLLLKGLIKENFSFSSVLSSVEKQFVDKYVTKFVDQVPQLSSVYQRKVDIWDV</sequence>
<accession>A0AAW1VZW4</accession>
<keyword evidence="2" id="KW-0805">Transcription regulation</keyword>
<dbReference type="Pfam" id="PF02536">
    <property type="entry name" value="mTERF"/>
    <property type="match status" value="2"/>
</dbReference>
<gene>
    <name evidence="4" type="ORF">M0R45_036605</name>
</gene>
<evidence type="ECO:0000313" key="5">
    <source>
        <dbReference type="Proteomes" id="UP001457282"/>
    </source>
</evidence>
<dbReference type="GO" id="GO:0003676">
    <property type="term" value="F:nucleic acid binding"/>
    <property type="evidence" value="ECO:0007669"/>
    <property type="project" value="InterPro"/>
</dbReference>
<comment type="caution">
    <text evidence="4">The sequence shown here is derived from an EMBL/GenBank/DDBJ whole genome shotgun (WGS) entry which is preliminary data.</text>
</comment>
<dbReference type="InterPro" id="IPR003690">
    <property type="entry name" value="MTERF"/>
</dbReference>
<dbReference type="GO" id="GO:0006353">
    <property type="term" value="P:DNA-templated transcription termination"/>
    <property type="evidence" value="ECO:0007669"/>
    <property type="project" value="UniProtKB-KW"/>
</dbReference>
<dbReference type="InterPro" id="IPR038538">
    <property type="entry name" value="MTERF_sf"/>
</dbReference>
<evidence type="ECO:0000256" key="3">
    <source>
        <dbReference type="ARBA" id="ARBA00022946"/>
    </source>
</evidence>
<proteinExistence type="inferred from homology"/>
<protein>
    <submittedName>
        <fullName evidence="4">Uncharacterized protein</fullName>
    </submittedName>
</protein>
<dbReference type="PANTHER" id="PTHR13068">
    <property type="entry name" value="CGI-12 PROTEIN-RELATED"/>
    <property type="match status" value="1"/>
</dbReference>
<dbReference type="Gene3D" id="1.25.70.10">
    <property type="entry name" value="Transcription termination factor 3, mitochondrial"/>
    <property type="match status" value="2"/>
</dbReference>
<dbReference type="EMBL" id="JBEDUW010000007">
    <property type="protein sequence ID" value="KAK9912761.1"/>
    <property type="molecule type" value="Genomic_DNA"/>
</dbReference>
<reference evidence="4 5" key="1">
    <citation type="journal article" date="2023" name="G3 (Bethesda)">
        <title>A chromosome-length genome assembly and annotation of blackberry (Rubus argutus, cv. 'Hillquist').</title>
        <authorList>
            <person name="Bruna T."/>
            <person name="Aryal R."/>
            <person name="Dudchenko O."/>
            <person name="Sargent D.J."/>
            <person name="Mead D."/>
            <person name="Buti M."/>
            <person name="Cavallini A."/>
            <person name="Hytonen T."/>
            <person name="Andres J."/>
            <person name="Pham M."/>
            <person name="Weisz D."/>
            <person name="Mascagni F."/>
            <person name="Usai G."/>
            <person name="Natali L."/>
            <person name="Bassil N."/>
            <person name="Fernandez G.E."/>
            <person name="Lomsadze A."/>
            <person name="Armour M."/>
            <person name="Olukolu B."/>
            <person name="Poorten T."/>
            <person name="Britton C."/>
            <person name="Davik J."/>
            <person name="Ashrafi H."/>
            <person name="Aiden E.L."/>
            <person name="Borodovsky M."/>
            <person name="Worthington M."/>
        </authorList>
    </citation>
    <scope>NUCLEOTIDE SEQUENCE [LARGE SCALE GENOMIC DNA]</scope>
    <source>
        <strain evidence="4">PI 553951</strain>
    </source>
</reference>
<keyword evidence="2" id="KW-0804">Transcription</keyword>
<evidence type="ECO:0000313" key="4">
    <source>
        <dbReference type="EMBL" id="KAK9912761.1"/>
    </source>
</evidence>
<dbReference type="AlphaFoldDB" id="A0AAW1VZW4"/>